<dbReference type="Proteomes" id="UP000241769">
    <property type="component" value="Unassembled WGS sequence"/>
</dbReference>
<dbReference type="InParanoid" id="A0A2P6MV81"/>
<accession>A0A2P6MV81</accession>
<dbReference type="EMBL" id="MDYQ01000374">
    <property type="protein sequence ID" value="PRP75593.1"/>
    <property type="molecule type" value="Genomic_DNA"/>
</dbReference>
<proteinExistence type="predicted"/>
<evidence type="ECO:0000313" key="1">
    <source>
        <dbReference type="EMBL" id="PRP75593.1"/>
    </source>
</evidence>
<reference evidence="1 2" key="1">
    <citation type="journal article" date="2018" name="Genome Biol. Evol.">
        <title>Multiple Roots of Fruiting Body Formation in Amoebozoa.</title>
        <authorList>
            <person name="Hillmann F."/>
            <person name="Forbes G."/>
            <person name="Novohradska S."/>
            <person name="Ferling I."/>
            <person name="Riege K."/>
            <person name="Groth M."/>
            <person name="Westermann M."/>
            <person name="Marz M."/>
            <person name="Spaller T."/>
            <person name="Winckler T."/>
            <person name="Schaap P."/>
            <person name="Glockner G."/>
        </authorList>
    </citation>
    <scope>NUCLEOTIDE SEQUENCE [LARGE SCALE GENOMIC DNA]</scope>
    <source>
        <strain evidence="1 2">Jena</strain>
    </source>
</reference>
<comment type="caution">
    <text evidence="1">The sequence shown here is derived from an EMBL/GenBank/DDBJ whole genome shotgun (WGS) entry which is preliminary data.</text>
</comment>
<name>A0A2P6MV81_9EUKA</name>
<keyword evidence="2" id="KW-1185">Reference proteome</keyword>
<protein>
    <submittedName>
        <fullName evidence="1">Uncharacterized protein</fullName>
    </submittedName>
</protein>
<organism evidence="1 2">
    <name type="scientific">Planoprotostelium fungivorum</name>
    <dbReference type="NCBI Taxonomy" id="1890364"/>
    <lineage>
        <taxon>Eukaryota</taxon>
        <taxon>Amoebozoa</taxon>
        <taxon>Evosea</taxon>
        <taxon>Variosea</taxon>
        <taxon>Cavosteliida</taxon>
        <taxon>Cavosteliaceae</taxon>
        <taxon>Planoprotostelium</taxon>
    </lineage>
</organism>
<dbReference type="AlphaFoldDB" id="A0A2P6MV81"/>
<gene>
    <name evidence="1" type="ORF">PROFUN_15599</name>
</gene>
<evidence type="ECO:0000313" key="2">
    <source>
        <dbReference type="Proteomes" id="UP000241769"/>
    </source>
</evidence>
<sequence>MKDQFIAVADLLNSSYNMPGESRWNLALYMDTLFFNLDVYLPLRITGKPHLQITFSFGTQGANFEAESGIIPVAAQNEEVARLPGGRNHLSKVCGRSHHIWLAPKDDASRNGSAVRGIGRAETYRWSLRLLVTFSLEENLMIEDAMGQSPMSKEDHVGDLERRFDGDVLVPDTFIHIPDVDRVDRVAVVVDEAVRAFSSGAIVPFAVVVGFVPTFLIERGESSSESEVSSGFASSLKEESFASLAFGQ</sequence>